<dbReference type="Pfam" id="PF04293">
    <property type="entry name" value="SpoVR"/>
    <property type="match status" value="1"/>
</dbReference>
<name>D6GW33_PARA5</name>
<dbReference type="Proteomes" id="UP000009376">
    <property type="component" value="Unassembled WGS sequence"/>
</dbReference>
<gene>
    <name evidence="3" type="ORF">BJBARM5_0704</name>
</gene>
<reference evidence="3 4" key="1">
    <citation type="journal article" date="2010" name="Proc. Natl. Acad. Sci. U.S.A.">
        <title>Enigmatic, ultrasmall, uncultivated Archaea.</title>
        <authorList>
            <person name="Baker B.J."/>
            <person name="Comolli L.R."/>
            <person name="Dick G.J."/>
            <person name="Hauser L.J."/>
            <person name="Hyatt D."/>
            <person name="Dill B.D."/>
            <person name="Land M.L."/>
            <person name="Verberkmoes N.C."/>
            <person name="Hettich R.L."/>
            <person name="Banfield J.F."/>
        </authorList>
    </citation>
    <scope>NUCLEOTIDE SEQUENCE [LARGE SCALE GENOMIC DNA]</scope>
</reference>
<evidence type="ECO:0000259" key="2">
    <source>
        <dbReference type="Pfam" id="PF04293"/>
    </source>
</evidence>
<feature type="compositionally biased region" description="Basic and acidic residues" evidence="1">
    <location>
        <begin position="446"/>
        <end position="461"/>
    </location>
</feature>
<feature type="domain" description="SpoVR protein-like N-terminal" evidence="2">
    <location>
        <begin position="123"/>
        <end position="300"/>
    </location>
</feature>
<proteinExistence type="predicted"/>
<evidence type="ECO:0000313" key="3">
    <source>
        <dbReference type="EMBL" id="EFD92574.1"/>
    </source>
</evidence>
<evidence type="ECO:0000313" key="4">
    <source>
        <dbReference type="Proteomes" id="UP000009376"/>
    </source>
</evidence>
<dbReference type="PANTHER" id="PTHR30029">
    <property type="entry name" value="STAGE V SPORULATION PROTEIN R"/>
    <property type="match status" value="1"/>
</dbReference>
<organism evidence="3 4">
    <name type="scientific">Candidatus Parvarchaeum acidophilus ARMAN-5</name>
    <dbReference type="NCBI Taxonomy" id="662762"/>
    <lineage>
        <taxon>Archaea</taxon>
        <taxon>Candidatus Parvarchaeota</taxon>
        <taxon>Candidatus Parvarchaeum</taxon>
    </lineage>
</organism>
<accession>D6GW33</accession>
<sequence length="461" mass="54568">MPVPSWEAGQEKLLQEDRMKYRQGVLYEMVGHPFYNRLERKEFITVFINQHDTYDEILSVMAHVYGHLHIEYNNKLAKSVHSNYNKHEFYRDRYREMEKILSIEQLEQLYDHAQTLSGLMDLFPDFHKAKKSDYYSTERINPNSDVYDVYKFTLNNVKFNPWEKELLEMMYDINQLMKTARIKIMHEGFATFVEDKYATEVAKTDAGTAFKMREGILRVADVLSPSQLPYYLGFRLFKDIENRWNEGRHGPLYELLSEDEKRNYIKREDKGLFEILEIVKSYTDWDFIFSYADNDFFKKLAKEIEEKTNKLIERQYADSPANVVNMVKDYYNKKIDPNIFRFQLLMRTENYGPMLYVPKGSFNGDRLILRQDLSFLKRYTGIIPEEQRKNFEREAAQMFGLYNEDAGEKQETALALNRIASLWNIPVSLETMNKEGKPLTVTSNGKKIDVSEKGDGPKLDD</sequence>
<feature type="region of interest" description="Disordered" evidence="1">
    <location>
        <begin position="436"/>
        <end position="461"/>
    </location>
</feature>
<evidence type="ECO:0000256" key="1">
    <source>
        <dbReference type="SAM" id="MobiDB-lite"/>
    </source>
</evidence>
<dbReference type="AlphaFoldDB" id="D6GW33"/>
<dbReference type="InterPro" id="IPR007390">
    <property type="entry name" value="Spore_V_R"/>
</dbReference>
<dbReference type="PANTHER" id="PTHR30029:SF2">
    <property type="entry name" value="STAGE V SPORULATION PROTEIN R"/>
    <property type="match status" value="1"/>
</dbReference>
<dbReference type="InterPro" id="IPR056174">
    <property type="entry name" value="SpoVR_N"/>
</dbReference>
<dbReference type="EMBL" id="GG745570">
    <property type="protein sequence ID" value="EFD92574.1"/>
    <property type="molecule type" value="Genomic_DNA"/>
</dbReference>
<protein>
    <recommendedName>
        <fullName evidence="2">SpoVR protein-like N-terminal domain-containing protein</fullName>
    </recommendedName>
</protein>